<evidence type="ECO:0000313" key="3">
    <source>
        <dbReference type="Proteomes" id="UP000515125"/>
    </source>
</evidence>
<dbReference type="RefSeq" id="XP_026194511.1">
    <property type="nucleotide sequence ID" value="XM_026338726.1"/>
</dbReference>
<evidence type="ECO:0000256" key="1">
    <source>
        <dbReference type="SAM" id="Coils"/>
    </source>
</evidence>
<dbReference type="AlphaFoldDB" id="A0A6P6S2Z6"/>
<dbReference type="PANTHER" id="PTHR14312:SF1">
    <property type="entry name" value="BASIC-LEUCINE ZIPPER TRANSCRIPTION FACTOR A"/>
    <property type="match status" value="1"/>
</dbReference>
<sequence length="477" mass="52447">MDRLRASASRWIFQPSQDYQDCHRSLEAQQQQQQQQLLLQEAAAVAAHDAAVRCEALFFREADTTLQQLRFLAARMQQAAAVATDDACGAADAQAAAAAAAAAVAASLPVEGTPQNDCSGVSEKASSRIPTTRAERKADLEALTASNVRQWLDQFCSTAADVVYTLTPYQQQPQLLDSHLPQLVEVLIVPVRHHLPLLTSQIQREQQQQQSSSGSESGWAASTASCCLRVLLHLIYVFCKVRGVKAVRALLPQEPELLEQVYSALAALQQQEQEQQQQQQQQQTQEQQQQQQQRELPLSIILLEYLCCRVYRHPDPQIRKLAAAAVARIAPHAAPYAVTVRFRSRSHRQNRVFKTQCLYIAFQKGSFELFAAQRRRRFEARSLRAADVDGGGEAKSAAMASAGEAASAVRQTADSAQAAAGIVDGALQTQVRNSIVTFEQQRPYRRRGGDLLREASCAFIASIGTAAAAFADGNRQR</sequence>
<evidence type="ECO:0000313" key="4">
    <source>
        <dbReference type="RefSeq" id="XP_026194511.1"/>
    </source>
</evidence>
<dbReference type="GeneID" id="113147611"/>
<dbReference type="GO" id="GO:0005634">
    <property type="term" value="C:nucleus"/>
    <property type="evidence" value="ECO:0007669"/>
    <property type="project" value="TreeGrafter"/>
</dbReference>
<name>A0A6P6S2Z6_9EIME</name>
<dbReference type="Proteomes" id="UP000515125">
    <property type="component" value="Unplaced"/>
</dbReference>
<proteinExistence type="predicted"/>
<organism evidence="3 4">
    <name type="scientific">Cyclospora cayetanensis</name>
    <dbReference type="NCBI Taxonomy" id="88456"/>
    <lineage>
        <taxon>Eukaryota</taxon>
        <taxon>Sar</taxon>
        <taxon>Alveolata</taxon>
        <taxon>Apicomplexa</taxon>
        <taxon>Conoidasida</taxon>
        <taxon>Coccidia</taxon>
        <taxon>Eucoccidiorida</taxon>
        <taxon>Eimeriorina</taxon>
        <taxon>Eimeriidae</taxon>
        <taxon>Cyclospora</taxon>
    </lineage>
</organism>
<reference evidence="4" key="1">
    <citation type="submission" date="2025-08" db="UniProtKB">
        <authorList>
            <consortium name="RefSeq"/>
        </authorList>
    </citation>
    <scope>IDENTIFICATION</scope>
</reference>
<keyword evidence="3" id="KW-1185">Reference proteome</keyword>
<dbReference type="Pfam" id="PF23579">
    <property type="entry name" value="ARM_TBCD"/>
    <property type="match status" value="1"/>
</dbReference>
<gene>
    <name evidence="4" type="primary">LOC113147611</name>
</gene>
<dbReference type="GO" id="GO:0043565">
    <property type="term" value="F:sequence-specific DNA binding"/>
    <property type="evidence" value="ECO:0007669"/>
    <property type="project" value="TreeGrafter"/>
</dbReference>
<dbReference type="OrthoDB" id="10253476at2759"/>
<keyword evidence="1" id="KW-0175">Coiled coil</keyword>
<protein>
    <submittedName>
        <fullName evidence="4">Ras-interacting protein RIP3-like</fullName>
    </submittedName>
</protein>
<feature type="coiled-coil region" evidence="1">
    <location>
        <begin position="258"/>
        <end position="295"/>
    </location>
</feature>
<accession>A0A6P6S2Z6</accession>
<feature type="region of interest" description="Disordered" evidence="2">
    <location>
        <begin position="112"/>
        <end position="133"/>
    </location>
</feature>
<evidence type="ECO:0000256" key="2">
    <source>
        <dbReference type="SAM" id="MobiDB-lite"/>
    </source>
</evidence>
<dbReference type="GO" id="GO:0010468">
    <property type="term" value="P:regulation of gene expression"/>
    <property type="evidence" value="ECO:0007669"/>
    <property type="project" value="TreeGrafter"/>
</dbReference>
<dbReference type="PANTHER" id="PTHR14312">
    <property type="entry name" value="CREB/ATF BZIP TRANSCRIPTION FACTOR"/>
    <property type="match status" value="1"/>
</dbReference>